<dbReference type="SUPFAM" id="SSF51419">
    <property type="entry name" value="PLP-binding barrel"/>
    <property type="match status" value="1"/>
</dbReference>
<dbReference type="InterPro" id="IPR022644">
    <property type="entry name" value="De-COase2_N"/>
</dbReference>
<dbReference type="EMBL" id="FNCI01000002">
    <property type="protein sequence ID" value="SDF87465.1"/>
    <property type="molecule type" value="Genomic_DNA"/>
</dbReference>
<keyword evidence="9" id="KW-1185">Reference proteome</keyword>
<dbReference type="PANTHER" id="PTHR43727:SF2">
    <property type="entry name" value="GROUP IV DECARBOXYLASE"/>
    <property type="match status" value="1"/>
</dbReference>
<name>A0A1G7PMB2_9GAMM</name>
<evidence type="ECO:0000313" key="8">
    <source>
        <dbReference type="EMBL" id="SDF87465.1"/>
    </source>
</evidence>
<dbReference type="STRING" id="284577.SAMN05216571_102404"/>
<dbReference type="PRINTS" id="PR01179">
    <property type="entry name" value="ODADCRBXLASE"/>
</dbReference>
<proteinExistence type="inferred from homology"/>
<gene>
    <name evidence="8" type="ORF">SAMN05216571_102404</name>
</gene>
<dbReference type="GO" id="GO:0009089">
    <property type="term" value="P:lysine biosynthetic process via diaminopimelate"/>
    <property type="evidence" value="ECO:0007669"/>
    <property type="project" value="TreeGrafter"/>
</dbReference>
<dbReference type="RefSeq" id="WP_092523535.1">
    <property type="nucleotide sequence ID" value="NZ_FNCI01000002.1"/>
</dbReference>
<keyword evidence="2 3" id="KW-0663">Pyridoxal phosphate</keyword>
<dbReference type="Proteomes" id="UP000198641">
    <property type="component" value="Unassembled WGS sequence"/>
</dbReference>
<dbReference type="CDD" id="cd06843">
    <property type="entry name" value="PLPDE_III_PvsE_like"/>
    <property type="match status" value="1"/>
</dbReference>
<dbReference type="AlphaFoldDB" id="A0A1G7PMB2"/>
<dbReference type="Gene3D" id="2.40.37.10">
    <property type="entry name" value="Lyase, Ornithine Decarboxylase, Chain A, domain 1"/>
    <property type="match status" value="1"/>
</dbReference>
<evidence type="ECO:0000259" key="6">
    <source>
        <dbReference type="Pfam" id="PF00278"/>
    </source>
</evidence>
<evidence type="ECO:0000256" key="5">
    <source>
        <dbReference type="SAM" id="MobiDB-lite"/>
    </source>
</evidence>
<sequence length="436" mass="47739">MAESLSIPDRIRDAINAHRQACDEPMAAFFYDLPALAAQGRALKAALPPGVELYYAIKANSEAAIIDTLAPIVDGLELSSGGEIERACACSTPRPWVLSGPGKLDSDMREAMMRGVEAFHVESLGEVERLQAIAASLDSHQPVLLRINPALPEAFSSRLRMAGTATPFGIDETQLSEAVQAVDAAPNLRLVGFHIHAMSHQACERRHQRLLATYLERWPHWRALASDPERVTQLNVGGGIGVNYLRPSEQFDWPGLCQALGQQLAAMPEPPRVRFEIGRFLSAFCGYYAIEVLDTKISHGEGFLVCRGGTHQFRLPAAQGHDHPVIHLPRDSQRAGEGERRPWTVVGQLCTPKDVLSRKQELSGVAVGDLLVLPLAGAYGYNISHADFLCHPRPEQRFVGDPLQEAPDGIGLCHARDARERHEGESKGQRPAEPLR</sequence>
<dbReference type="PANTHER" id="PTHR43727">
    <property type="entry name" value="DIAMINOPIMELATE DECARBOXYLASE"/>
    <property type="match status" value="1"/>
</dbReference>
<feature type="modified residue" description="N6-(pyridoxal phosphate)lysine" evidence="3">
    <location>
        <position position="58"/>
    </location>
</feature>
<feature type="active site" description="Proton donor" evidence="3">
    <location>
        <position position="350"/>
    </location>
</feature>
<dbReference type="Pfam" id="PF02784">
    <property type="entry name" value="Orn_Arg_deC_N"/>
    <property type="match status" value="1"/>
</dbReference>
<dbReference type="Pfam" id="PF00278">
    <property type="entry name" value="Orn_DAP_Arg_deC"/>
    <property type="match status" value="1"/>
</dbReference>
<dbReference type="InterPro" id="IPR029066">
    <property type="entry name" value="PLP-binding_barrel"/>
</dbReference>
<evidence type="ECO:0000256" key="1">
    <source>
        <dbReference type="ARBA" id="ARBA00001933"/>
    </source>
</evidence>
<organism evidence="8 9">
    <name type="scientific">Onishia taeanensis</name>
    <dbReference type="NCBI Taxonomy" id="284577"/>
    <lineage>
        <taxon>Bacteria</taxon>
        <taxon>Pseudomonadati</taxon>
        <taxon>Pseudomonadota</taxon>
        <taxon>Gammaproteobacteria</taxon>
        <taxon>Oceanospirillales</taxon>
        <taxon>Halomonadaceae</taxon>
        <taxon>Onishia</taxon>
    </lineage>
</organism>
<feature type="domain" description="Orn/DAP/Arg decarboxylase 2 C-terminal" evidence="6">
    <location>
        <begin position="284"/>
        <end position="377"/>
    </location>
</feature>
<reference evidence="8 9" key="1">
    <citation type="submission" date="2016-10" db="EMBL/GenBank/DDBJ databases">
        <authorList>
            <person name="de Groot N.N."/>
        </authorList>
    </citation>
    <scope>NUCLEOTIDE SEQUENCE [LARGE SCALE GENOMIC DNA]</scope>
    <source>
        <strain evidence="8 9">BH539</strain>
    </source>
</reference>
<dbReference type="InterPro" id="IPR000183">
    <property type="entry name" value="Orn/DAP/Arg_de-COase"/>
</dbReference>
<evidence type="ECO:0000256" key="2">
    <source>
        <dbReference type="ARBA" id="ARBA00022898"/>
    </source>
</evidence>
<dbReference type="Gene3D" id="3.20.20.10">
    <property type="entry name" value="Alanine racemase"/>
    <property type="match status" value="1"/>
</dbReference>
<comment type="similarity">
    <text evidence="4">Belongs to the Orn/Lys/Arg decarboxylase class-II family.</text>
</comment>
<comment type="cofactor">
    <cofactor evidence="1 3">
        <name>pyridoxal 5'-phosphate</name>
        <dbReference type="ChEBI" id="CHEBI:597326"/>
    </cofactor>
</comment>
<feature type="region of interest" description="Disordered" evidence="5">
    <location>
        <begin position="415"/>
        <end position="436"/>
    </location>
</feature>
<dbReference type="InterPro" id="IPR022643">
    <property type="entry name" value="De-COase2_C"/>
</dbReference>
<evidence type="ECO:0000313" key="9">
    <source>
        <dbReference type="Proteomes" id="UP000198641"/>
    </source>
</evidence>
<evidence type="ECO:0000256" key="3">
    <source>
        <dbReference type="PIRSR" id="PIRSR600183-50"/>
    </source>
</evidence>
<evidence type="ECO:0000256" key="4">
    <source>
        <dbReference type="RuleBase" id="RU003737"/>
    </source>
</evidence>
<dbReference type="OrthoDB" id="9802147at2"/>
<feature type="domain" description="Orn/DAP/Arg decarboxylase 2 N-terminal" evidence="7">
    <location>
        <begin position="38"/>
        <end position="283"/>
    </location>
</feature>
<evidence type="ECO:0000259" key="7">
    <source>
        <dbReference type="Pfam" id="PF02784"/>
    </source>
</evidence>
<protein>
    <submittedName>
        <fullName evidence="8">Diaminopimelate decarboxylase</fullName>
    </submittedName>
</protein>
<dbReference type="GO" id="GO:0008836">
    <property type="term" value="F:diaminopimelate decarboxylase activity"/>
    <property type="evidence" value="ECO:0007669"/>
    <property type="project" value="TreeGrafter"/>
</dbReference>
<accession>A0A1G7PMB2</accession>
<dbReference type="SUPFAM" id="SSF50621">
    <property type="entry name" value="Alanine racemase C-terminal domain-like"/>
    <property type="match status" value="1"/>
</dbReference>
<dbReference type="InterPro" id="IPR009006">
    <property type="entry name" value="Ala_racemase/Decarboxylase_C"/>
</dbReference>